<protein>
    <recommendedName>
        <fullName evidence="3">TauD/TfdA-like domain-containing protein</fullName>
    </recommendedName>
</protein>
<dbReference type="GO" id="GO:0016491">
    <property type="term" value="F:oxidoreductase activity"/>
    <property type="evidence" value="ECO:0007669"/>
    <property type="project" value="UniProtKB-KW"/>
</dbReference>
<comment type="caution">
    <text evidence="4">The sequence shown here is derived from an EMBL/GenBank/DDBJ whole genome shotgun (WGS) entry which is preliminary data.</text>
</comment>
<dbReference type="Proteomes" id="UP001280581">
    <property type="component" value="Unassembled WGS sequence"/>
</dbReference>
<dbReference type="Pfam" id="PF02668">
    <property type="entry name" value="TauD"/>
    <property type="match status" value="1"/>
</dbReference>
<evidence type="ECO:0000256" key="1">
    <source>
        <dbReference type="ARBA" id="ARBA00023002"/>
    </source>
</evidence>
<organism evidence="4 5">
    <name type="scientific">Pseudopithomyces chartarum</name>
    <dbReference type="NCBI Taxonomy" id="1892770"/>
    <lineage>
        <taxon>Eukaryota</taxon>
        <taxon>Fungi</taxon>
        <taxon>Dikarya</taxon>
        <taxon>Ascomycota</taxon>
        <taxon>Pezizomycotina</taxon>
        <taxon>Dothideomycetes</taxon>
        <taxon>Pleosporomycetidae</taxon>
        <taxon>Pleosporales</taxon>
        <taxon>Massarineae</taxon>
        <taxon>Didymosphaeriaceae</taxon>
        <taxon>Pseudopithomyces</taxon>
    </lineage>
</organism>
<evidence type="ECO:0000259" key="3">
    <source>
        <dbReference type="Pfam" id="PF02668"/>
    </source>
</evidence>
<gene>
    <name evidence="4" type="ORF">GRF29_44g1452082</name>
</gene>
<evidence type="ECO:0000313" key="4">
    <source>
        <dbReference type="EMBL" id="KAK3210038.1"/>
    </source>
</evidence>
<dbReference type="InterPro" id="IPR003819">
    <property type="entry name" value="TauD/TfdA-like"/>
</dbReference>
<dbReference type="AlphaFoldDB" id="A0AAN6LYD2"/>
<dbReference type="PANTHER" id="PTHR10696">
    <property type="entry name" value="GAMMA-BUTYROBETAINE HYDROXYLASE-RELATED"/>
    <property type="match status" value="1"/>
</dbReference>
<feature type="domain" description="TauD/TfdA-like" evidence="3">
    <location>
        <begin position="94"/>
        <end position="360"/>
    </location>
</feature>
<dbReference type="Gene3D" id="3.60.130.10">
    <property type="entry name" value="Clavaminate synthase-like"/>
    <property type="match status" value="1"/>
</dbReference>
<proteinExistence type="predicted"/>
<dbReference type="PANTHER" id="PTHR10696:SF54">
    <property type="entry name" value="FAMILY OXIDOREDUCTASE, PUTATIVE (AFU_ORTHOLOGUE AFUA_4G13850)-RELATED"/>
    <property type="match status" value="1"/>
</dbReference>
<name>A0AAN6LYD2_9PLEO</name>
<evidence type="ECO:0000256" key="2">
    <source>
        <dbReference type="SAM" id="MobiDB-lite"/>
    </source>
</evidence>
<dbReference type="SUPFAM" id="SSF51197">
    <property type="entry name" value="Clavaminate synthase-like"/>
    <property type="match status" value="1"/>
</dbReference>
<keyword evidence="5" id="KW-1185">Reference proteome</keyword>
<dbReference type="InterPro" id="IPR042098">
    <property type="entry name" value="TauD-like_sf"/>
</dbReference>
<evidence type="ECO:0000313" key="5">
    <source>
        <dbReference type="Proteomes" id="UP001280581"/>
    </source>
</evidence>
<accession>A0AAN6LYD2</accession>
<dbReference type="InterPro" id="IPR050411">
    <property type="entry name" value="AlphaKG_dependent_hydroxylases"/>
</dbReference>
<sequence length="414" mass="46423">MAVADINSGGPPGQPDISYQPDQTKYHRRTQQRLATENLATTLPSGFPEKLESNLVWDNTDIASRYDWTYVLSSEDLAEVDAALQHFKGLCQPLGYVNQNTFPLKDLHTKLRQVSQDVHAGFGFKVVRGVPVEKYSREDVLAIYAGIAAHVANTRGRQDHQWKGAPADVVLNHIFDLSAKVDANKIGAPAYTADKQVFHTDSGDVIALFCLEEAEYGGQSKLSSSWRVYNELAANRPDLVHTLAEPWISETFDGQGKGYSERPLLFYQRPTEASSERMIIQYARRTFTGFQGLPRSKHIPPITEAQAEALDALHFLAERFAVPLDFKKGDIQFVNNLSIFHARDGFTNSAAKQRHLVRLWLRDEELRWQIPEQLGPRFDKVYKDIRAENQVFPLEPFVRSSAAGKGGAGEGVLQ</sequence>
<keyword evidence="1" id="KW-0560">Oxidoreductase</keyword>
<reference evidence="4 5" key="1">
    <citation type="submission" date="2021-02" db="EMBL/GenBank/DDBJ databases">
        <title>Genome assembly of Pseudopithomyces chartarum.</title>
        <authorList>
            <person name="Jauregui R."/>
            <person name="Singh J."/>
            <person name="Voisey C."/>
        </authorList>
    </citation>
    <scope>NUCLEOTIDE SEQUENCE [LARGE SCALE GENOMIC DNA]</scope>
    <source>
        <strain evidence="4 5">AGR01</strain>
    </source>
</reference>
<dbReference type="FunFam" id="3.60.130.10:FF:000011">
    <property type="entry name" value="Taurine catabolism dioxygenase TauD"/>
    <property type="match status" value="1"/>
</dbReference>
<dbReference type="EMBL" id="WVTA01000005">
    <property type="protein sequence ID" value="KAK3210038.1"/>
    <property type="molecule type" value="Genomic_DNA"/>
</dbReference>
<feature type="region of interest" description="Disordered" evidence="2">
    <location>
        <begin position="1"/>
        <end position="26"/>
    </location>
</feature>